<dbReference type="Proteomes" id="UP000222542">
    <property type="component" value="Unassembled WGS sequence"/>
</dbReference>
<gene>
    <name evidence="3" type="ORF">T459_34619</name>
</gene>
<dbReference type="PANTHER" id="PTHR33047">
    <property type="entry name" value="PROTEIN TAR1"/>
    <property type="match status" value="1"/>
</dbReference>
<evidence type="ECO:0000256" key="1">
    <source>
        <dbReference type="SAM" id="MobiDB-lite"/>
    </source>
</evidence>
<dbReference type="AlphaFoldDB" id="A0A2G2XW25"/>
<dbReference type="InterPro" id="IPR052997">
    <property type="entry name" value="RRT15-like"/>
</dbReference>
<feature type="signal peptide" evidence="2">
    <location>
        <begin position="1"/>
        <end position="23"/>
    </location>
</feature>
<proteinExistence type="predicted"/>
<reference evidence="3 4" key="2">
    <citation type="journal article" date="2017" name="Genome Biol.">
        <title>New reference genome sequences of hot pepper reveal the massive evolution of plant disease-resistance genes by retroduplication.</title>
        <authorList>
            <person name="Kim S."/>
            <person name="Park J."/>
            <person name="Yeom S.I."/>
            <person name="Kim Y.M."/>
            <person name="Seo E."/>
            <person name="Kim K.T."/>
            <person name="Kim M.S."/>
            <person name="Lee J.M."/>
            <person name="Cheong K."/>
            <person name="Shin H.S."/>
            <person name="Kim S.B."/>
            <person name="Han K."/>
            <person name="Lee J."/>
            <person name="Park M."/>
            <person name="Lee H.A."/>
            <person name="Lee H.Y."/>
            <person name="Lee Y."/>
            <person name="Oh S."/>
            <person name="Lee J.H."/>
            <person name="Choi E."/>
            <person name="Choi E."/>
            <person name="Lee S.E."/>
            <person name="Jeon J."/>
            <person name="Kim H."/>
            <person name="Choi G."/>
            <person name="Song H."/>
            <person name="Lee J."/>
            <person name="Lee S.C."/>
            <person name="Kwon J.K."/>
            <person name="Lee H.Y."/>
            <person name="Koo N."/>
            <person name="Hong Y."/>
            <person name="Kim R.W."/>
            <person name="Kang W.H."/>
            <person name="Huh J.H."/>
            <person name="Kang B.C."/>
            <person name="Yang T.J."/>
            <person name="Lee Y.H."/>
            <person name="Bennetzen J.L."/>
            <person name="Choi D."/>
        </authorList>
    </citation>
    <scope>NUCLEOTIDE SEQUENCE [LARGE SCALE GENOMIC DNA]</scope>
    <source>
        <strain evidence="4">cv. CM334</strain>
    </source>
</reference>
<evidence type="ECO:0000256" key="2">
    <source>
        <dbReference type="SAM" id="SignalP"/>
    </source>
</evidence>
<feature type="compositionally biased region" description="Polar residues" evidence="1">
    <location>
        <begin position="389"/>
        <end position="400"/>
    </location>
</feature>
<accession>A0A2G2XW25</accession>
<feature type="chain" id="PRO_5013962130" evidence="2">
    <location>
        <begin position="24"/>
        <end position="400"/>
    </location>
</feature>
<dbReference type="EMBL" id="AYRZ02000142">
    <property type="protein sequence ID" value="PHT61521.1"/>
    <property type="molecule type" value="Genomic_DNA"/>
</dbReference>
<dbReference type="Gramene" id="PHT61521">
    <property type="protein sequence ID" value="PHT61521"/>
    <property type="gene ID" value="T459_34619"/>
</dbReference>
<dbReference type="PANTHER" id="PTHR33047:SF8">
    <property type="entry name" value="REGULATOR OF RDNA TRANSCRIPTION PROTEIN 15"/>
    <property type="match status" value="1"/>
</dbReference>
<evidence type="ECO:0000313" key="3">
    <source>
        <dbReference type="EMBL" id="PHT61521.1"/>
    </source>
</evidence>
<evidence type="ECO:0000313" key="4">
    <source>
        <dbReference type="Proteomes" id="UP000222542"/>
    </source>
</evidence>
<sequence length="400" mass="42829">MVPRCHGALLPWCDGALVPRCLGAMVPWCHGTLLPWCHGATVPRCYGALVPRCNVPRCLRDMVPWCLAARCHGALVARCCCAWCYGAIEPRCHSATVPWCHGALVSAQVGTVSRLSVYPASPVLLTKNGPLGAPDSVARPDKVATGPTPKSNERFACQYRCVPPPVFPLASPRSCIVHHLSGPNSQITLVHTSFELAVQRAGKAPEGTVPNPYPNWHAATRSYCRSISSSPLTADGFRTGTPMPSPQCQSFSRSYGAILQTFLAYIVPSTRVLFTKNGPLGALDSVARIDKAVARPTPKSDKRFACHYRCGPPSEFPLASPRSGIVHHFLGPNSFGQNSLPNLGCIPNQPNSYTVPHCATGFEQNGVLTFSGAPFQGTWAQSAAEDASPNYNSNDGAARF</sequence>
<protein>
    <submittedName>
        <fullName evidence="3">Uncharacterized protein</fullName>
    </submittedName>
</protein>
<reference evidence="3 4" key="1">
    <citation type="journal article" date="2014" name="Nat. Genet.">
        <title>Genome sequence of the hot pepper provides insights into the evolution of pungency in Capsicum species.</title>
        <authorList>
            <person name="Kim S."/>
            <person name="Park M."/>
            <person name="Yeom S.I."/>
            <person name="Kim Y.M."/>
            <person name="Lee J.M."/>
            <person name="Lee H.A."/>
            <person name="Seo E."/>
            <person name="Choi J."/>
            <person name="Cheong K."/>
            <person name="Kim K.T."/>
            <person name="Jung K."/>
            <person name="Lee G.W."/>
            <person name="Oh S.K."/>
            <person name="Bae C."/>
            <person name="Kim S.B."/>
            <person name="Lee H.Y."/>
            <person name="Kim S.Y."/>
            <person name="Kim M.S."/>
            <person name="Kang B.C."/>
            <person name="Jo Y.D."/>
            <person name="Yang H.B."/>
            <person name="Jeong H.J."/>
            <person name="Kang W.H."/>
            <person name="Kwon J.K."/>
            <person name="Shin C."/>
            <person name="Lim J.Y."/>
            <person name="Park J.H."/>
            <person name="Huh J.H."/>
            <person name="Kim J.S."/>
            <person name="Kim B.D."/>
            <person name="Cohen O."/>
            <person name="Paran I."/>
            <person name="Suh M.C."/>
            <person name="Lee S.B."/>
            <person name="Kim Y.K."/>
            <person name="Shin Y."/>
            <person name="Noh S.J."/>
            <person name="Park J."/>
            <person name="Seo Y.S."/>
            <person name="Kwon S.Y."/>
            <person name="Kim H.A."/>
            <person name="Park J.M."/>
            <person name="Kim H.J."/>
            <person name="Choi S.B."/>
            <person name="Bosland P.W."/>
            <person name="Reeves G."/>
            <person name="Jo S.H."/>
            <person name="Lee B.W."/>
            <person name="Cho H.T."/>
            <person name="Choi H.S."/>
            <person name="Lee M.S."/>
            <person name="Yu Y."/>
            <person name="Do Choi Y."/>
            <person name="Park B.S."/>
            <person name="van Deynze A."/>
            <person name="Ashrafi H."/>
            <person name="Hill T."/>
            <person name="Kim W.T."/>
            <person name="Pai H.S."/>
            <person name="Ahn H.K."/>
            <person name="Yeam I."/>
            <person name="Giovannoni J.J."/>
            <person name="Rose J.K."/>
            <person name="Sorensen I."/>
            <person name="Lee S.J."/>
            <person name="Kim R.W."/>
            <person name="Choi I.Y."/>
            <person name="Choi B.S."/>
            <person name="Lim J.S."/>
            <person name="Lee Y.H."/>
            <person name="Choi D."/>
        </authorList>
    </citation>
    <scope>NUCLEOTIDE SEQUENCE [LARGE SCALE GENOMIC DNA]</scope>
    <source>
        <strain evidence="4">cv. CM334</strain>
    </source>
</reference>
<organism evidence="3 4">
    <name type="scientific">Capsicum annuum</name>
    <name type="common">Capsicum pepper</name>
    <dbReference type="NCBI Taxonomy" id="4072"/>
    <lineage>
        <taxon>Eukaryota</taxon>
        <taxon>Viridiplantae</taxon>
        <taxon>Streptophyta</taxon>
        <taxon>Embryophyta</taxon>
        <taxon>Tracheophyta</taxon>
        <taxon>Spermatophyta</taxon>
        <taxon>Magnoliopsida</taxon>
        <taxon>eudicotyledons</taxon>
        <taxon>Gunneridae</taxon>
        <taxon>Pentapetalae</taxon>
        <taxon>asterids</taxon>
        <taxon>lamiids</taxon>
        <taxon>Solanales</taxon>
        <taxon>Solanaceae</taxon>
        <taxon>Solanoideae</taxon>
        <taxon>Capsiceae</taxon>
        <taxon>Capsicum</taxon>
    </lineage>
</organism>
<keyword evidence="2" id="KW-0732">Signal</keyword>
<keyword evidence="4" id="KW-1185">Reference proteome</keyword>
<name>A0A2G2XW25_CAPAN</name>
<feature type="region of interest" description="Disordered" evidence="1">
    <location>
        <begin position="381"/>
        <end position="400"/>
    </location>
</feature>
<comment type="caution">
    <text evidence="3">The sequence shown here is derived from an EMBL/GenBank/DDBJ whole genome shotgun (WGS) entry which is preliminary data.</text>
</comment>